<keyword evidence="7" id="KW-1064">Adaptive immunity</keyword>
<comment type="caution">
    <text evidence="15">The sequence shown here is derived from an EMBL/GenBank/DDBJ whole genome shotgun (WGS) entry which is preliminary data.</text>
</comment>
<keyword evidence="5" id="KW-0732">Signal</keyword>
<dbReference type="GO" id="GO:0002250">
    <property type="term" value="P:adaptive immune response"/>
    <property type="evidence" value="ECO:0007669"/>
    <property type="project" value="UniProtKB-KW"/>
</dbReference>
<organism evidence="15 16">
    <name type="scientific">Diceros bicornis minor</name>
    <name type="common">South-central black rhinoceros</name>
    <dbReference type="NCBI Taxonomy" id="77932"/>
    <lineage>
        <taxon>Eukaryota</taxon>
        <taxon>Metazoa</taxon>
        <taxon>Chordata</taxon>
        <taxon>Craniata</taxon>
        <taxon>Vertebrata</taxon>
        <taxon>Euteleostomi</taxon>
        <taxon>Mammalia</taxon>
        <taxon>Eutheria</taxon>
        <taxon>Laurasiatheria</taxon>
        <taxon>Perissodactyla</taxon>
        <taxon>Rhinocerotidae</taxon>
        <taxon>Diceros</taxon>
    </lineage>
</organism>
<accession>A0A7J7EKY1</accession>
<evidence type="ECO:0000256" key="8">
    <source>
        <dbReference type="ARBA" id="ARBA00023136"/>
    </source>
</evidence>
<keyword evidence="3" id="KW-1003">Cell membrane</keyword>
<evidence type="ECO:0000256" key="3">
    <source>
        <dbReference type="ARBA" id="ARBA00022475"/>
    </source>
</evidence>
<feature type="region of interest" description="Disordered" evidence="13">
    <location>
        <begin position="141"/>
        <end position="173"/>
    </location>
</feature>
<protein>
    <recommendedName>
        <fullName evidence="14">Ig-like domain-containing protein</fullName>
    </recommendedName>
</protein>
<evidence type="ECO:0000256" key="1">
    <source>
        <dbReference type="ARBA" id="ARBA00004236"/>
    </source>
</evidence>
<dbReference type="SUPFAM" id="SSF48726">
    <property type="entry name" value="Immunoglobulin"/>
    <property type="match status" value="3"/>
</dbReference>
<evidence type="ECO:0000256" key="6">
    <source>
        <dbReference type="ARBA" id="ARBA00022859"/>
    </source>
</evidence>
<dbReference type="GO" id="GO:0005886">
    <property type="term" value="C:plasma membrane"/>
    <property type="evidence" value="ECO:0007669"/>
    <property type="project" value="UniProtKB-SubCell"/>
</dbReference>
<dbReference type="InterPro" id="IPR050199">
    <property type="entry name" value="IgHV"/>
</dbReference>
<comment type="subcellular location">
    <subcellularLocation>
        <location evidence="1">Cell membrane</location>
    </subcellularLocation>
    <subcellularLocation>
        <location evidence="2">Secreted</location>
    </subcellularLocation>
</comment>
<dbReference type="InterPro" id="IPR036179">
    <property type="entry name" value="Ig-like_dom_sf"/>
</dbReference>
<dbReference type="EMBL" id="JACDTQ010002713">
    <property type="protein sequence ID" value="KAF5916450.1"/>
    <property type="molecule type" value="Genomic_DNA"/>
</dbReference>
<evidence type="ECO:0000256" key="4">
    <source>
        <dbReference type="ARBA" id="ARBA00022525"/>
    </source>
</evidence>
<evidence type="ECO:0000256" key="2">
    <source>
        <dbReference type="ARBA" id="ARBA00004613"/>
    </source>
</evidence>
<dbReference type="PROSITE" id="PS50835">
    <property type="entry name" value="IG_LIKE"/>
    <property type="match status" value="1"/>
</dbReference>
<keyword evidence="9" id="KW-1015">Disulfide bond</keyword>
<dbReference type="Pfam" id="PF07686">
    <property type="entry name" value="V-set"/>
    <property type="match status" value="1"/>
</dbReference>
<evidence type="ECO:0000313" key="15">
    <source>
        <dbReference type="EMBL" id="KAF5916450.1"/>
    </source>
</evidence>
<dbReference type="InterPro" id="IPR013783">
    <property type="entry name" value="Ig-like_fold"/>
</dbReference>
<evidence type="ECO:0000313" key="16">
    <source>
        <dbReference type="Proteomes" id="UP000551758"/>
    </source>
</evidence>
<evidence type="ECO:0000256" key="13">
    <source>
        <dbReference type="SAM" id="MobiDB-lite"/>
    </source>
</evidence>
<dbReference type="InterPro" id="IPR007110">
    <property type="entry name" value="Ig-like_dom"/>
</dbReference>
<feature type="compositionally biased region" description="Basic and acidic residues" evidence="13">
    <location>
        <begin position="142"/>
        <end position="153"/>
    </location>
</feature>
<comment type="subunit">
    <text evidence="11">Immunoglobulins are composed of two identical heavy chains and two identical light chains; disulfide-linked.</text>
</comment>
<evidence type="ECO:0000259" key="14">
    <source>
        <dbReference type="PROSITE" id="PS50835"/>
    </source>
</evidence>
<keyword evidence="16" id="KW-1185">Reference proteome</keyword>
<proteinExistence type="predicted"/>
<evidence type="ECO:0000256" key="7">
    <source>
        <dbReference type="ARBA" id="ARBA00023130"/>
    </source>
</evidence>
<keyword evidence="12" id="KW-1280">Immunoglobulin</keyword>
<name>A0A7J7EKY1_DICBM</name>
<evidence type="ECO:0000256" key="12">
    <source>
        <dbReference type="ARBA" id="ARBA00043265"/>
    </source>
</evidence>
<dbReference type="GO" id="GO:0005576">
    <property type="term" value="C:extracellular region"/>
    <property type="evidence" value="ECO:0007669"/>
    <property type="project" value="UniProtKB-SubCell"/>
</dbReference>
<dbReference type="FunFam" id="2.60.40.10:FF:001119">
    <property type="entry name" value="Immunoglobulin heavy variable 4-30-4"/>
    <property type="match status" value="1"/>
</dbReference>
<dbReference type="SMART" id="SM00406">
    <property type="entry name" value="IGv"/>
    <property type="match status" value="2"/>
</dbReference>
<keyword evidence="10" id="KW-0393">Immunoglobulin domain</keyword>
<dbReference type="PANTHER" id="PTHR23266">
    <property type="entry name" value="IMMUNOGLOBULIN HEAVY CHAIN"/>
    <property type="match status" value="1"/>
</dbReference>
<keyword evidence="4" id="KW-0964">Secreted</keyword>
<dbReference type="SMART" id="SM00409">
    <property type="entry name" value="IG"/>
    <property type="match status" value="2"/>
</dbReference>
<keyword evidence="8" id="KW-0472">Membrane</keyword>
<evidence type="ECO:0000256" key="11">
    <source>
        <dbReference type="ARBA" id="ARBA00038737"/>
    </source>
</evidence>
<dbReference type="AlphaFoldDB" id="A0A7J7EKY1"/>
<evidence type="ECO:0000256" key="10">
    <source>
        <dbReference type="ARBA" id="ARBA00023319"/>
    </source>
</evidence>
<dbReference type="InterPro" id="IPR013106">
    <property type="entry name" value="Ig_V-set"/>
</dbReference>
<gene>
    <name evidence="15" type="ORF">HPG69_006854</name>
</gene>
<dbReference type="Gene3D" id="2.60.40.10">
    <property type="entry name" value="Immunoglobulins"/>
    <property type="match status" value="3"/>
</dbReference>
<dbReference type="InterPro" id="IPR003599">
    <property type="entry name" value="Ig_sub"/>
</dbReference>
<keyword evidence="6" id="KW-0391">Immunity</keyword>
<sequence length="366" mass="40062">MVTQTMPISVESTLHLQRHIQEPILTVAVLYTTKDTVQLQESGPGLVKPSQTLSLTCAVSGYSITSGYGWSWIRQPPGKGLEWIGCISYSGSTYYSPSLKSRTSISRDTSKNQFSLQLSSMTTEDTAVYYCARDTVRGSQCEPRHKPPCRRQEGLGCRGHSGPTGHRDQTQAQVQRRMWKWLPVGSRISSPSSQLPPGTICVLFFFLTLISHIFSAANKQGSNIGHISITADTSKNQFSQQLSSVTTKDRAVYYCTRDTPEDSPSLTGACTGTARLQTGAGVGGSIQGRFTISRDNPESTVSLKITQLKSEDKAVYYCVSHCEEKSVCDSVPTIKVSEYKMFSVVVATGRHILTCTKFRVSPVGAE</sequence>
<evidence type="ECO:0000256" key="5">
    <source>
        <dbReference type="ARBA" id="ARBA00022729"/>
    </source>
</evidence>
<dbReference type="GO" id="GO:0019814">
    <property type="term" value="C:immunoglobulin complex"/>
    <property type="evidence" value="ECO:0007669"/>
    <property type="project" value="UniProtKB-KW"/>
</dbReference>
<feature type="domain" description="Ig-like" evidence="14">
    <location>
        <begin position="23"/>
        <end position="131"/>
    </location>
</feature>
<dbReference type="Proteomes" id="UP000551758">
    <property type="component" value="Unassembled WGS sequence"/>
</dbReference>
<evidence type="ECO:0000256" key="9">
    <source>
        <dbReference type="ARBA" id="ARBA00023157"/>
    </source>
</evidence>
<feature type="non-terminal residue" evidence="15">
    <location>
        <position position="366"/>
    </location>
</feature>
<reference evidence="15 16" key="1">
    <citation type="journal article" date="2020" name="Mol. Biol. Evol.">
        <title>Interspecific Gene Flow and the Evolution of Specialization in Black and White Rhinoceros.</title>
        <authorList>
            <person name="Moodley Y."/>
            <person name="Westbury M.V."/>
            <person name="Russo I.M."/>
            <person name="Gopalakrishnan S."/>
            <person name="Rakotoarivelo A."/>
            <person name="Olsen R.A."/>
            <person name="Prost S."/>
            <person name="Tunstall T."/>
            <person name="Ryder O.A."/>
            <person name="Dalen L."/>
            <person name="Bruford M.W."/>
        </authorList>
    </citation>
    <scope>NUCLEOTIDE SEQUENCE [LARGE SCALE GENOMIC DNA]</scope>
    <source>
        <strain evidence="15">SBR-YM</strain>
        <tissue evidence="15">Skin</tissue>
    </source>
</reference>